<evidence type="ECO:0000313" key="2">
    <source>
        <dbReference type="Proteomes" id="UP000215002"/>
    </source>
</evidence>
<keyword evidence="2" id="KW-1185">Reference proteome</keyword>
<protein>
    <submittedName>
        <fullName evidence="1">Uncharacterized protein</fullName>
    </submittedName>
</protein>
<reference evidence="1 2" key="1">
    <citation type="submission" date="2017-08" db="EMBL/GenBank/DDBJ databases">
        <title>Complete genome sequence of Mucilaginibacter sp. strain BJC16-A31.</title>
        <authorList>
            <consortium name="Henan University of Science and Technology"/>
            <person name="You X."/>
        </authorList>
    </citation>
    <scope>NUCLEOTIDE SEQUENCE [LARGE SCALE GENOMIC DNA]</scope>
    <source>
        <strain evidence="1 2">BJC16-A31</strain>
    </source>
</reference>
<dbReference type="KEGG" id="muc:MuYL_2139"/>
<organism evidence="1 2">
    <name type="scientific">Mucilaginibacter xinganensis</name>
    <dbReference type="NCBI Taxonomy" id="1234841"/>
    <lineage>
        <taxon>Bacteria</taxon>
        <taxon>Pseudomonadati</taxon>
        <taxon>Bacteroidota</taxon>
        <taxon>Sphingobacteriia</taxon>
        <taxon>Sphingobacteriales</taxon>
        <taxon>Sphingobacteriaceae</taxon>
        <taxon>Mucilaginibacter</taxon>
    </lineage>
</organism>
<dbReference type="OrthoDB" id="798003at2"/>
<dbReference type="RefSeq" id="WP_157740737.1">
    <property type="nucleotide sequence ID" value="NZ_CP022743.1"/>
</dbReference>
<dbReference type="EMBL" id="CP022743">
    <property type="protein sequence ID" value="ASU34029.1"/>
    <property type="molecule type" value="Genomic_DNA"/>
</dbReference>
<sequence length="115" mass="13303">MLRIKFSTAPNKLTSADFKYYHLPIPSKGIKEKRNSETELIFDNEFEAVVYADQLEEIVTTVSKTSPLRNTLRDLATTIRNDDSIRNYLEYSTIYQWLKNKVSSIRSVIKPSPIS</sequence>
<accession>A0A223NVV8</accession>
<gene>
    <name evidence="1" type="ORF">MuYL_2139</name>
</gene>
<dbReference type="AlphaFoldDB" id="A0A223NVV8"/>
<evidence type="ECO:0000313" key="1">
    <source>
        <dbReference type="EMBL" id="ASU34029.1"/>
    </source>
</evidence>
<name>A0A223NVV8_9SPHI</name>
<proteinExistence type="predicted"/>
<dbReference type="Proteomes" id="UP000215002">
    <property type="component" value="Chromosome"/>
</dbReference>